<sequence>MASRFFSRCAVFLLWLIHFLPPAAIAGLGTGIGAVLYRLGRDRRRVTETNLRLCFPEKSEDERRLIGKAHFALLGRAMLDRSLFWWRPPRYLESLITIRGEEKLRELLDQGKPVILFAPHFLGLDAGGVALIMRFDIVSTYSNQKNPIFNELILRGRQRFGNQFLLSRQDGIRATIKAMRAGRPYYYLPDMDFGRRDSVFVPFFNIQTATITGLSRLARAAGATVVPCVTRMHPERPGYQLEIGDPWDDFPTEDIEADTRRMNAFIEDAIATMPEQYYWVHRRFKTRPAGEPRIY</sequence>
<dbReference type="CDD" id="cd07984">
    <property type="entry name" value="LPLAT_LABLAT-like"/>
    <property type="match status" value="1"/>
</dbReference>
<comment type="subcellular location">
    <subcellularLocation>
        <location evidence="1">Cell inner membrane</location>
    </subcellularLocation>
</comment>
<keyword evidence="3" id="KW-0997">Cell inner membrane</keyword>
<organism evidence="7 8">
    <name type="scientific">Azonexus hydrophilus</name>
    <dbReference type="NCBI Taxonomy" id="418702"/>
    <lineage>
        <taxon>Bacteria</taxon>
        <taxon>Pseudomonadati</taxon>
        <taxon>Pseudomonadota</taxon>
        <taxon>Betaproteobacteria</taxon>
        <taxon>Rhodocyclales</taxon>
        <taxon>Azonexaceae</taxon>
        <taxon>Azonexus</taxon>
    </lineage>
</organism>
<name>A0ABZ2XKX0_9RHOO</name>
<proteinExistence type="predicted"/>
<keyword evidence="5" id="KW-0472">Membrane</keyword>
<evidence type="ECO:0000256" key="4">
    <source>
        <dbReference type="ARBA" id="ARBA00022679"/>
    </source>
</evidence>
<dbReference type="RefSeq" id="WP_341744232.1">
    <property type="nucleotide sequence ID" value="NZ_CP151406.1"/>
</dbReference>
<dbReference type="InterPro" id="IPR004960">
    <property type="entry name" value="LipA_acyltrans"/>
</dbReference>
<dbReference type="EMBL" id="CP151406">
    <property type="protein sequence ID" value="WZJ22537.1"/>
    <property type="molecule type" value="Genomic_DNA"/>
</dbReference>
<dbReference type="PIRSF" id="PIRSF026649">
    <property type="entry name" value="MsbB"/>
    <property type="match status" value="1"/>
</dbReference>
<dbReference type="Pfam" id="PF03279">
    <property type="entry name" value="Lip_A_acyltrans"/>
    <property type="match status" value="1"/>
</dbReference>
<keyword evidence="2" id="KW-1003">Cell membrane</keyword>
<protein>
    <submittedName>
        <fullName evidence="7">Lipid A biosynthesis acyltransferase</fullName>
    </submittedName>
</protein>
<gene>
    <name evidence="7" type="ORF">AADV58_05140</name>
</gene>
<keyword evidence="8" id="KW-1185">Reference proteome</keyword>
<evidence type="ECO:0000313" key="8">
    <source>
        <dbReference type="Proteomes" id="UP001479520"/>
    </source>
</evidence>
<evidence type="ECO:0000256" key="5">
    <source>
        <dbReference type="ARBA" id="ARBA00023136"/>
    </source>
</evidence>
<dbReference type="Proteomes" id="UP001479520">
    <property type="component" value="Chromosome"/>
</dbReference>
<reference evidence="7 8" key="1">
    <citation type="submission" date="2024-04" db="EMBL/GenBank/DDBJ databases">
        <title>Dissimilatory iodate-reducing microorganisms contribute to the enrichment of iodine in groundwater.</title>
        <authorList>
            <person name="Jiang Z."/>
        </authorList>
    </citation>
    <scope>NUCLEOTIDE SEQUENCE [LARGE SCALE GENOMIC DNA]</scope>
    <source>
        <strain evidence="7 8">NCP973</strain>
    </source>
</reference>
<evidence type="ECO:0000256" key="1">
    <source>
        <dbReference type="ARBA" id="ARBA00004533"/>
    </source>
</evidence>
<evidence type="ECO:0000256" key="3">
    <source>
        <dbReference type="ARBA" id="ARBA00022519"/>
    </source>
</evidence>
<dbReference type="GO" id="GO:0016746">
    <property type="term" value="F:acyltransferase activity"/>
    <property type="evidence" value="ECO:0007669"/>
    <property type="project" value="UniProtKB-KW"/>
</dbReference>
<dbReference type="PANTHER" id="PTHR30606">
    <property type="entry name" value="LIPID A BIOSYNTHESIS LAUROYL ACYLTRANSFERASE"/>
    <property type="match status" value="1"/>
</dbReference>
<dbReference type="SUPFAM" id="SSF69593">
    <property type="entry name" value="Glycerol-3-phosphate (1)-acyltransferase"/>
    <property type="match status" value="1"/>
</dbReference>
<evidence type="ECO:0000256" key="6">
    <source>
        <dbReference type="ARBA" id="ARBA00023315"/>
    </source>
</evidence>
<evidence type="ECO:0000256" key="2">
    <source>
        <dbReference type="ARBA" id="ARBA00022475"/>
    </source>
</evidence>
<dbReference type="PANTHER" id="PTHR30606:SF9">
    <property type="entry name" value="LIPID A BIOSYNTHESIS LAUROYLTRANSFERASE"/>
    <property type="match status" value="1"/>
</dbReference>
<keyword evidence="4" id="KW-0808">Transferase</keyword>
<evidence type="ECO:0000313" key="7">
    <source>
        <dbReference type="EMBL" id="WZJ22537.1"/>
    </source>
</evidence>
<keyword evidence="6 7" id="KW-0012">Acyltransferase</keyword>
<accession>A0ABZ2XKX0</accession>